<dbReference type="Proteomes" id="UP000594261">
    <property type="component" value="Chromosome 5"/>
</dbReference>
<dbReference type="AlphaFoldDB" id="A0A7N2LN14"/>
<dbReference type="PANTHER" id="PTHR33710:SF77">
    <property type="entry name" value="DNASE I-LIKE SUPERFAMILY PROTEIN"/>
    <property type="match status" value="1"/>
</dbReference>
<feature type="compositionally biased region" description="Polar residues" evidence="1">
    <location>
        <begin position="22"/>
        <end position="39"/>
    </location>
</feature>
<reference evidence="2 3" key="1">
    <citation type="journal article" date="2016" name="G3 (Bethesda)">
        <title>First Draft Assembly and Annotation of the Genome of a California Endemic Oak Quercus lobata Nee (Fagaceae).</title>
        <authorList>
            <person name="Sork V.L."/>
            <person name="Fitz-Gibbon S.T."/>
            <person name="Puiu D."/>
            <person name="Crepeau M."/>
            <person name="Gugger P.F."/>
            <person name="Sherman R."/>
            <person name="Stevens K."/>
            <person name="Langley C.H."/>
            <person name="Pellegrini M."/>
            <person name="Salzberg S.L."/>
        </authorList>
    </citation>
    <scope>NUCLEOTIDE SEQUENCE [LARGE SCALE GENOMIC DNA]</scope>
    <source>
        <strain evidence="2 3">cv. SW786</strain>
    </source>
</reference>
<keyword evidence="3" id="KW-1185">Reference proteome</keyword>
<dbReference type="EMBL" id="LRBV02000005">
    <property type="status" value="NOT_ANNOTATED_CDS"/>
    <property type="molecule type" value="Genomic_DNA"/>
</dbReference>
<dbReference type="InParanoid" id="A0A7N2LN14"/>
<dbReference type="EnsemblPlants" id="QL05p008349:mrna">
    <property type="protein sequence ID" value="QL05p008349:mrna"/>
    <property type="gene ID" value="QL05p008349"/>
</dbReference>
<evidence type="ECO:0000313" key="3">
    <source>
        <dbReference type="Proteomes" id="UP000594261"/>
    </source>
</evidence>
<evidence type="ECO:0000313" key="2">
    <source>
        <dbReference type="EnsemblPlants" id="QL05p008349:mrna"/>
    </source>
</evidence>
<organism evidence="2 3">
    <name type="scientific">Quercus lobata</name>
    <name type="common">Valley oak</name>
    <dbReference type="NCBI Taxonomy" id="97700"/>
    <lineage>
        <taxon>Eukaryota</taxon>
        <taxon>Viridiplantae</taxon>
        <taxon>Streptophyta</taxon>
        <taxon>Embryophyta</taxon>
        <taxon>Tracheophyta</taxon>
        <taxon>Spermatophyta</taxon>
        <taxon>Magnoliopsida</taxon>
        <taxon>eudicotyledons</taxon>
        <taxon>Gunneridae</taxon>
        <taxon>Pentapetalae</taxon>
        <taxon>rosids</taxon>
        <taxon>fabids</taxon>
        <taxon>Fagales</taxon>
        <taxon>Fagaceae</taxon>
        <taxon>Quercus</taxon>
    </lineage>
</organism>
<dbReference type="Gramene" id="QL05p008349:mrna">
    <property type="protein sequence ID" value="QL05p008349:mrna"/>
    <property type="gene ID" value="QL05p008349"/>
</dbReference>
<sequence length="538" mass="61686">MEEPQSHELGISSTMKKGGGSTQARASSLSKNPSKLTRTAVTKLASPADIADLNLNHDTQPKDRVIFVPEPQLMGVDFIQKSNQCCTDKETEGFVGDNHVNSTQAHVKMVDVHENFDMALEGEGETTIHTSNHVSHKLPVPNKQTKWTRIVRPKNYDGTEIVKEQINIVGHKRKRADYGLALGPNEKREGKRSRTVVGLPYPNISMVCMDNYNEILRSNEKQSRSTKPFAPMLAFKEALLHCGLEDLGYQGYTFTWRNGRPGAAFIEQRLDRVRTRRRRLQRFKERWESHEECEHIIKNAWTQHHPNGSPMFKLFEKIKHCQMKLVAWSREVFGNTRHRLEAKQNTLEVLTTMGYGDNLDQISKIDGLLDEDGVWRTEEQSISGVAEEYFQRIFSTSHPSNVDEVLEAIDKLVIEGMNQELLRPFVGKEENKSQTFSFKSTYGVAQRVLNPSEGDHSMAFVDGRLWKSVWSLNTPPKSMLKRLPQREMEHWAMIAWGIWHARNKFCFDDTQARPEIILYGATTLLHEYQTLVANQQTR</sequence>
<proteinExistence type="predicted"/>
<dbReference type="PANTHER" id="PTHR33710">
    <property type="entry name" value="BNAC02G09200D PROTEIN"/>
    <property type="match status" value="1"/>
</dbReference>
<evidence type="ECO:0000256" key="1">
    <source>
        <dbReference type="SAM" id="MobiDB-lite"/>
    </source>
</evidence>
<name>A0A7N2LN14_QUELO</name>
<reference evidence="2" key="2">
    <citation type="submission" date="2021-01" db="UniProtKB">
        <authorList>
            <consortium name="EnsemblPlants"/>
        </authorList>
    </citation>
    <scope>IDENTIFICATION</scope>
</reference>
<feature type="region of interest" description="Disordered" evidence="1">
    <location>
        <begin position="1"/>
        <end position="39"/>
    </location>
</feature>
<accession>A0A7N2LN14</accession>
<protein>
    <submittedName>
        <fullName evidence="2">Uncharacterized protein</fullName>
    </submittedName>
</protein>